<evidence type="ECO:0000313" key="1">
    <source>
        <dbReference type="EMBL" id="PTQ95674.1"/>
    </source>
</evidence>
<dbReference type="RefSeq" id="WP_170113628.1">
    <property type="nucleotide sequence ID" value="NZ_CP160205.1"/>
</dbReference>
<accession>A0A2T5J8F9</accession>
<dbReference type="AlphaFoldDB" id="A0A2T5J8F9"/>
<protein>
    <submittedName>
        <fullName evidence="1">Uncharacterized protein</fullName>
    </submittedName>
</protein>
<evidence type="ECO:0000313" key="2">
    <source>
        <dbReference type="Proteomes" id="UP000244168"/>
    </source>
</evidence>
<reference evidence="1 2" key="1">
    <citation type="submission" date="2018-04" db="EMBL/GenBank/DDBJ databases">
        <title>Genomic Encyclopedia of Archaeal and Bacterial Type Strains, Phase II (KMG-II): from individual species to whole genera.</title>
        <authorList>
            <person name="Goeker M."/>
        </authorList>
    </citation>
    <scope>NUCLEOTIDE SEQUENCE [LARGE SCALE GENOMIC DNA]</scope>
    <source>
        <strain evidence="1 2">DSM 26809</strain>
    </source>
</reference>
<gene>
    <name evidence="1" type="ORF">C8P68_105180</name>
</gene>
<sequence>MKTNRKAAPSKLVARFDTLLLQVLTEDLKAYRAKQTSTRKAGQHLSAA</sequence>
<dbReference type="Proteomes" id="UP000244168">
    <property type="component" value="Unassembled WGS sequence"/>
</dbReference>
<keyword evidence="2" id="KW-1185">Reference proteome</keyword>
<comment type="caution">
    <text evidence="1">The sequence shown here is derived from an EMBL/GenBank/DDBJ whole genome shotgun (WGS) entry which is preliminary data.</text>
</comment>
<dbReference type="EMBL" id="QAOQ01000005">
    <property type="protein sequence ID" value="PTQ95674.1"/>
    <property type="molecule type" value="Genomic_DNA"/>
</dbReference>
<name>A0A2T5J8F9_9SPHI</name>
<organism evidence="1 2">
    <name type="scientific">Mucilaginibacter yixingensis</name>
    <dbReference type="NCBI Taxonomy" id="1295612"/>
    <lineage>
        <taxon>Bacteria</taxon>
        <taxon>Pseudomonadati</taxon>
        <taxon>Bacteroidota</taxon>
        <taxon>Sphingobacteriia</taxon>
        <taxon>Sphingobacteriales</taxon>
        <taxon>Sphingobacteriaceae</taxon>
        <taxon>Mucilaginibacter</taxon>
    </lineage>
</organism>
<proteinExistence type="predicted"/>